<keyword evidence="6" id="KW-1185">Reference proteome</keyword>
<keyword evidence="3" id="KW-0677">Repeat</keyword>
<protein>
    <recommendedName>
        <fullName evidence="2">Tetratricopeptide repeat protein 38</fullName>
    </recommendedName>
</protein>
<dbReference type="Proteomes" id="UP000571950">
    <property type="component" value="Unassembled WGS sequence"/>
</dbReference>
<keyword evidence="4" id="KW-0802">TPR repeat</keyword>
<evidence type="ECO:0000313" key="6">
    <source>
        <dbReference type="Proteomes" id="UP000571950"/>
    </source>
</evidence>
<reference evidence="5 6" key="1">
    <citation type="submission" date="2020-08" db="EMBL/GenBank/DDBJ databases">
        <title>Genomic Encyclopedia of Type Strains, Phase IV (KMG-IV): sequencing the most valuable type-strain genomes for metagenomic binning, comparative biology and taxonomic classification.</title>
        <authorList>
            <person name="Goeker M."/>
        </authorList>
    </citation>
    <scope>NUCLEOTIDE SEQUENCE [LARGE SCALE GENOMIC DNA]</scope>
    <source>
        <strain evidence="5 6">DSM 26189</strain>
    </source>
</reference>
<evidence type="ECO:0000256" key="4">
    <source>
        <dbReference type="ARBA" id="ARBA00022803"/>
    </source>
</evidence>
<accession>A0A7W6BH97</accession>
<dbReference type="Gene3D" id="1.25.40.10">
    <property type="entry name" value="Tetratricopeptide repeat domain"/>
    <property type="match status" value="1"/>
</dbReference>
<evidence type="ECO:0000256" key="1">
    <source>
        <dbReference type="ARBA" id="ARBA00005857"/>
    </source>
</evidence>
<evidence type="ECO:0000256" key="3">
    <source>
        <dbReference type="ARBA" id="ARBA00022737"/>
    </source>
</evidence>
<organism evidence="5 6">
    <name type="scientific">Sphingobium jiangsuense</name>
    <dbReference type="NCBI Taxonomy" id="870476"/>
    <lineage>
        <taxon>Bacteria</taxon>
        <taxon>Pseudomonadati</taxon>
        <taxon>Pseudomonadota</taxon>
        <taxon>Alphaproteobacteria</taxon>
        <taxon>Sphingomonadales</taxon>
        <taxon>Sphingomonadaceae</taxon>
        <taxon>Sphingobium</taxon>
    </lineage>
</organism>
<proteinExistence type="inferred from homology"/>
<sequence length="439" mass="46978">MAHLDSHDLPLSTVSAKAAALYRDGVDMMLSAWPGAAEALDAAIAADPDFALAHAARARLHALRAEPREAEARIAVAAAKAAANGSTRENNHIAVLRLAIAGQSREALTEALAHADRWPRDRIILGLPLGAFGLFAFSGMIDHNQAKAALCARHQAAFPEDDWWFLTYHGWSLAENGEVSRGRAMLEHAIELRRENANGVHGLAHALFEGGAGESAGALIADWLPDYDRSGVLHGHLAWHAALAALERGDAASALVLYTDRVQPSVSLGMPINIVSDAASLLWRIQAYGHGVPDCLWQDAASYARRAFPKAGHAFVDPHMAMLEAATGDSAALGQRIATLDEMCASGTLSAGAVVPAICRAAMAFANENYSACARILEPLAAEAARIGGSNAQREIVEDMLLIALMRADETKKARVLLDRRLHRRPSPRDTRWRAELAS</sequence>
<dbReference type="EMBL" id="JACIDT010000008">
    <property type="protein sequence ID" value="MBB3926883.1"/>
    <property type="molecule type" value="Genomic_DNA"/>
</dbReference>
<comment type="caution">
    <text evidence="5">The sequence shown here is derived from an EMBL/GenBank/DDBJ whole genome shotgun (WGS) entry which is preliminary data.</text>
</comment>
<dbReference type="RefSeq" id="WP_188072380.1">
    <property type="nucleotide sequence ID" value="NZ_BSPS01000062.1"/>
</dbReference>
<name>A0A7W6BH97_9SPHN</name>
<evidence type="ECO:0000313" key="5">
    <source>
        <dbReference type="EMBL" id="MBB3926883.1"/>
    </source>
</evidence>
<dbReference type="InterPro" id="IPR033891">
    <property type="entry name" value="TTC38"/>
</dbReference>
<evidence type="ECO:0000256" key="2">
    <source>
        <dbReference type="ARBA" id="ARBA00019992"/>
    </source>
</evidence>
<dbReference type="PANTHER" id="PTHR16263">
    <property type="entry name" value="TETRATRICOPEPTIDE REPEAT PROTEIN 38"/>
    <property type="match status" value="1"/>
</dbReference>
<dbReference type="InterPro" id="IPR011990">
    <property type="entry name" value="TPR-like_helical_dom_sf"/>
</dbReference>
<dbReference type="SUPFAM" id="SSF48452">
    <property type="entry name" value="TPR-like"/>
    <property type="match status" value="1"/>
</dbReference>
<dbReference type="AlphaFoldDB" id="A0A7W6BH97"/>
<dbReference type="PANTHER" id="PTHR16263:SF4">
    <property type="entry name" value="TETRATRICOPEPTIDE REPEAT PROTEIN 38"/>
    <property type="match status" value="1"/>
</dbReference>
<comment type="similarity">
    <text evidence="1">Belongs to the TTC38 family.</text>
</comment>
<gene>
    <name evidence="5" type="ORF">GGR43_002606</name>
</gene>